<protein>
    <submittedName>
        <fullName evidence="2">Uncharacterized protein</fullName>
    </submittedName>
</protein>
<dbReference type="AlphaFoldDB" id="A0AAW5KGR4"/>
<reference evidence="2" key="1">
    <citation type="submission" date="2022-06" db="EMBL/GenBank/DDBJ databases">
        <title>Isolation of gut microbiota from human fecal samples.</title>
        <authorList>
            <person name="Pamer E.G."/>
            <person name="Barat B."/>
            <person name="Waligurski E."/>
            <person name="Medina S."/>
            <person name="Paddock L."/>
            <person name="Mostad J."/>
        </authorList>
    </citation>
    <scope>NUCLEOTIDE SEQUENCE</scope>
    <source>
        <strain evidence="2">DFI.5.57</strain>
    </source>
</reference>
<feature type="transmembrane region" description="Helical" evidence="1">
    <location>
        <begin position="6"/>
        <end position="26"/>
    </location>
</feature>
<proteinExistence type="predicted"/>
<evidence type="ECO:0000256" key="1">
    <source>
        <dbReference type="SAM" id="Phobius"/>
    </source>
</evidence>
<evidence type="ECO:0000313" key="2">
    <source>
        <dbReference type="EMBL" id="MCQ5152191.1"/>
    </source>
</evidence>
<keyword evidence="1" id="KW-0812">Transmembrane</keyword>
<accession>A0AAW5KGR4</accession>
<dbReference type="EMBL" id="JANGCN010000004">
    <property type="protein sequence ID" value="MCQ5152191.1"/>
    <property type="molecule type" value="Genomic_DNA"/>
</dbReference>
<keyword evidence="1" id="KW-1133">Transmembrane helix</keyword>
<organism evidence="2 3">
    <name type="scientific">Ruminococcus bicirculans</name>
    <name type="common">ex Wegman et al. 2014</name>
    <dbReference type="NCBI Taxonomy" id="1160721"/>
    <lineage>
        <taxon>Bacteria</taxon>
        <taxon>Bacillati</taxon>
        <taxon>Bacillota</taxon>
        <taxon>Clostridia</taxon>
        <taxon>Eubacteriales</taxon>
        <taxon>Oscillospiraceae</taxon>
        <taxon>Ruminococcus</taxon>
    </lineage>
</organism>
<comment type="caution">
    <text evidence="2">The sequence shown here is derived from an EMBL/GenBank/DDBJ whole genome shotgun (WGS) entry which is preliminary data.</text>
</comment>
<name>A0AAW5KGR4_9FIRM</name>
<gene>
    <name evidence="2" type="ORF">NE632_02635</name>
</gene>
<evidence type="ECO:0000313" key="3">
    <source>
        <dbReference type="Proteomes" id="UP001206236"/>
    </source>
</evidence>
<sequence>MERIFYIPLGAALCITGIWGIIREFIPDKFRIFKKGRKEK</sequence>
<keyword evidence="1" id="KW-0472">Membrane</keyword>
<dbReference type="Proteomes" id="UP001206236">
    <property type="component" value="Unassembled WGS sequence"/>
</dbReference>
<dbReference type="RefSeq" id="WP_256321566.1">
    <property type="nucleotide sequence ID" value="NZ_JANGCN010000004.1"/>
</dbReference>